<evidence type="ECO:0000256" key="2">
    <source>
        <dbReference type="RuleBase" id="RU004398"/>
    </source>
</evidence>
<proteinExistence type="inferred from homology"/>
<organism evidence="3 4">
    <name type="scientific">Babesia duncani</name>
    <dbReference type="NCBI Taxonomy" id="323732"/>
    <lineage>
        <taxon>Eukaryota</taxon>
        <taxon>Sar</taxon>
        <taxon>Alveolata</taxon>
        <taxon>Apicomplexa</taxon>
        <taxon>Aconoidasida</taxon>
        <taxon>Piroplasmida</taxon>
        <taxon>Babesiidae</taxon>
        <taxon>Babesia</taxon>
    </lineage>
</organism>
<gene>
    <name evidence="3" type="ORF">BdWA1_000246</name>
</gene>
<dbReference type="InterPro" id="IPR036504">
    <property type="entry name" value="CGI121/TPRKB_sf"/>
</dbReference>
<name>A0AAD9UPV2_9APIC</name>
<keyword evidence="4" id="KW-1185">Reference proteome</keyword>
<keyword evidence="2" id="KW-0539">Nucleus</keyword>
<dbReference type="Gene3D" id="3.30.2380.10">
    <property type="entry name" value="CGI121/TPRKB"/>
    <property type="match status" value="1"/>
</dbReference>
<comment type="similarity">
    <text evidence="1 2">Belongs to the CGI121/TPRKB family.</text>
</comment>
<dbReference type="AlphaFoldDB" id="A0AAD9UPV2"/>
<comment type="caution">
    <text evidence="3">The sequence shown here is derived from an EMBL/GenBank/DDBJ whole genome shotgun (WGS) entry which is preliminary data.</text>
</comment>
<dbReference type="SUPFAM" id="SSF143870">
    <property type="entry name" value="PF0523-like"/>
    <property type="match status" value="1"/>
</dbReference>
<dbReference type="Proteomes" id="UP001214638">
    <property type="component" value="Unassembled WGS sequence"/>
</dbReference>
<evidence type="ECO:0000256" key="1">
    <source>
        <dbReference type="ARBA" id="ARBA00005546"/>
    </source>
</evidence>
<reference evidence="3" key="1">
    <citation type="journal article" date="2023" name="Nat. Microbiol.">
        <title>Babesia duncani multi-omics identifies virulence factors and drug targets.</title>
        <authorList>
            <person name="Singh P."/>
            <person name="Lonardi S."/>
            <person name="Liang Q."/>
            <person name="Vydyam P."/>
            <person name="Khabirova E."/>
            <person name="Fang T."/>
            <person name="Gihaz S."/>
            <person name="Thekkiniath J."/>
            <person name="Munshi M."/>
            <person name="Abel S."/>
            <person name="Ciampossin L."/>
            <person name="Batugedara G."/>
            <person name="Gupta M."/>
            <person name="Lu X.M."/>
            <person name="Lenz T."/>
            <person name="Chakravarty S."/>
            <person name="Cornillot E."/>
            <person name="Hu Y."/>
            <person name="Ma W."/>
            <person name="Gonzalez L.M."/>
            <person name="Sanchez S."/>
            <person name="Estrada K."/>
            <person name="Sanchez-Flores A."/>
            <person name="Montero E."/>
            <person name="Harb O.S."/>
            <person name="Le Roch K.G."/>
            <person name="Mamoun C.B."/>
        </authorList>
    </citation>
    <scope>NUCLEOTIDE SEQUENCE</scope>
    <source>
        <strain evidence="3">WA1</strain>
    </source>
</reference>
<dbReference type="Pfam" id="PF08617">
    <property type="entry name" value="CGI-121"/>
    <property type="match status" value="1"/>
</dbReference>
<dbReference type="GeneID" id="94334544"/>
<evidence type="ECO:0000313" key="4">
    <source>
        <dbReference type="Proteomes" id="UP001214638"/>
    </source>
</evidence>
<sequence>MKRPEYVHTVPVTLHPIDENSKVDAFQLHALARLYRNVSNIKEILDYAAAVNKTLDTNDTDGIYAKESKQLFDFSRAILVIKPEKMVSIEHFALAFNRAVCNAINGKICCTNIATETIYHMASTTCVKRALEIMAPNPQVQDEGTNVLIVYLCKIEDAGSIDVTCIFNDAPEIRGQLACIDELGTIFKPNDLAQEFKINPEELNLPGGLACAVYNRIATRRI</sequence>
<evidence type="ECO:0000313" key="3">
    <source>
        <dbReference type="EMBL" id="KAK2197247.1"/>
    </source>
</evidence>
<dbReference type="InterPro" id="IPR013926">
    <property type="entry name" value="CGI121/TPRKB"/>
</dbReference>
<dbReference type="EMBL" id="JALLKP010000001">
    <property type="protein sequence ID" value="KAK2197247.1"/>
    <property type="molecule type" value="Genomic_DNA"/>
</dbReference>
<dbReference type="RefSeq" id="XP_067804089.1">
    <property type="nucleotide sequence ID" value="XM_067945298.1"/>
</dbReference>
<protein>
    <submittedName>
        <fullName evidence="3">Bifunctional CGI121-TPRKB superfamily/CGI121-TPRKB</fullName>
    </submittedName>
</protein>
<dbReference type="KEGG" id="bdw:94334544"/>
<accession>A0AAD9UPV2</accession>